<keyword evidence="2" id="KW-1185">Reference proteome</keyword>
<evidence type="ECO:0000313" key="1">
    <source>
        <dbReference type="EMBL" id="KIL77137.1"/>
    </source>
</evidence>
<proteinExistence type="predicted"/>
<dbReference type="EMBL" id="JXLP01000017">
    <property type="protein sequence ID" value="KIL77137.1"/>
    <property type="molecule type" value="Genomic_DNA"/>
</dbReference>
<reference evidence="1 2" key="1">
    <citation type="submission" date="2015-01" db="EMBL/GenBank/DDBJ databases">
        <title>Genome Assembly of Bacillus badius MTCC 1458.</title>
        <authorList>
            <person name="Verma A."/>
            <person name="Khatri I."/>
            <person name="Mual P."/>
            <person name="Subramanian S."/>
            <person name="Krishnamurthi S."/>
        </authorList>
    </citation>
    <scope>NUCLEOTIDE SEQUENCE [LARGE SCALE GENOMIC DNA]</scope>
    <source>
        <strain evidence="1 2">MTCC 1458</strain>
    </source>
</reference>
<gene>
    <name evidence="1" type="ORF">SD77_1742</name>
</gene>
<evidence type="ECO:0000313" key="2">
    <source>
        <dbReference type="Proteomes" id="UP000031982"/>
    </source>
</evidence>
<dbReference type="Proteomes" id="UP000031982">
    <property type="component" value="Unassembled WGS sequence"/>
</dbReference>
<accession>A0ABR5AQU8</accession>
<name>A0ABR5AQU8_BACBA</name>
<organism evidence="1 2">
    <name type="scientific">Bacillus badius</name>
    <dbReference type="NCBI Taxonomy" id="1455"/>
    <lineage>
        <taxon>Bacteria</taxon>
        <taxon>Bacillati</taxon>
        <taxon>Bacillota</taxon>
        <taxon>Bacilli</taxon>
        <taxon>Bacillales</taxon>
        <taxon>Bacillaceae</taxon>
        <taxon>Pseudobacillus</taxon>
    </lineage>
</organism>
<sequence>MVNKPFMQTPCPNFLFFFNHFDDKKENAETFRLYRLLLGIPSSFTLKNKRQHTACSLFG</sequence>
<protein>
    <submittedName>
        <fullName evidence="1">Uncharacterized protein</fullName>
    </submittedName>
</protein>
<comment type="caution">
    <text evidence="1">The sequence shown here is derived from an EMBL/GenBank/DDBJ whole genome shotgun (WGS) entry which is preliminary data.</text>
</comment>